<dbReference type="Proteomes" id="UP001597375">
    <property type="component" value="Unassembled WGS sequence"/>
</dbReference>
<comment type="caution">
    <text evidence="2">The sequence shown here is derived from an EMBL/GenBank/DDBJ whole genome shotgun (WGS) entry which is preliminary data.</text>
</comment>
<gene>
    <name evidence="2" type="ORF">ACFSSA_07830</name>
</gene>
<dbReference type="SUPFAM" id="SSF46626">
    <property type="entry name" value="Cytochrome c"/>
    <property type="match status" value="1"/>
</dbReference>
<proteinExistence type="predicted"/>
<evidence type="ECO:0000313" key="2">
    <source>
        <dbReference type="EMBL" id="MFD2256580.1"/>
    </source>
</evidence>
<keyword evidence="3" id="KW-1185">Reference proteome</keyword>
<dbReference type="EMBL" id="JBHUIT010000008">
    <property type="protein sequence ID" value="MFD2256580.1"/>
    <property type="molecule type" value="Genomic_DNA"/>
</dbReference>
<accession>A0ABW5D742</accession>
<organism evidence="2 3">
    <name type="scientific">Luteolibacter algae</name>
    <dbReference type="NCBI Taxonomy" id="454151"/>
    <lineage>
        <taxon>Bacteria</taxon>
        <taxon>Pseudomonadati</taxon>
        <taxon>Verrucomicrobiota</taxon>
        <taxon>Verrucomicrobiia</taxon>
        <taxon>Verrucomicrobiales</taxon>
        <taxon>Verrucomicrobiaceae</taxon>
        <taxon>Luteolibacter</taxon>
    </lineage>
</organism>
<feature type="signal peptide" evidence="1">
    <location>
        <begin position="1"/>
        <end position="20"/>
    </location>
</feature>
<dbReference type="RefSeq" id="WP_386819869.1">
    <property type="nucleotide sequence ID" value="NZ_JBHUIT010000008.1"/>
</dbReference>
<feature type="chain" id="PRO_5045497947" evidence="1">
    <location>
        <begin position="21"/>
        <end position="101"/>
    </location>
</feature>
<evidence type="ECO:0000313" key="3">
    <source>
        <dbReference type="Proteomes" id="UP001597375"/>
    </source>
</evidence>
<name>A0ABW5D742_9BACT</name>
<dbReference type="Gene3D" id="1.10.760.10">
    <property type="entry name" value="Cytochrome c-like domain"/>
    <property type="match status" value="1"/>
</dbReference>
<keyword evidence="1" id="KW-0732">Signal</keyword>
<evidence type="ECO:0000256" key="1">
    <source>
        <dbReference type="SAM" id="SignalP"/>
    </source>
</evidence>
<protein>
    <submittedName>
        <fullName evidence="2">Cytochrome c</fullName>
    </submittedName>
</protein>
<sequence>MMKRFLSLTLLFLCSALSHAGEKSITLPMETAKLKPGKGADLTTAYCMICHSVEYITTQPKMPRKFWEAEVLKMKEKFGAPVPEASVRELVDYLTQAYGSK</sequence>
<reference evidence="3" key="1">
    <citation type="journal article" date="2019" name="Int. J. Syst. Evol. Microbiol.">
        <title>The Global Catalogue of Microorganisms (GCM) 10K type strain sequencing project: providing services to taxonomists for standard genome sequencing and annotation.</title>
        <authorList>
            <consortium name="The Broad Institute Genomics Platform"/>
            <consortium name="The Broad Institute Genome Sequencing Center for Infectious Disease"/>
            <person name="Wu L."/>
            <person name="Ma J."/>
        </authorList>
    </citation>
    <scope>NUCLEOTIDE SEQUENCE [LARGE SCALE GENOMIC DNA]</scope>
    <source>
        <strain evidence="3">CGMCC 4.7106</strain>
    </source>
</reference>
<dbReference type="InterPro" id="IPR036909">
    <property type="entry name" value="Cyt_c-like_dom_sf"/>
</dbReference>